<name>A0A0D2GAK4_9BACT</name>
<proteinExistence type="predicted"/>
<dbReference type="STRING" id="1429043.X474_21930"/>
<gene>
    <name evidence="1" type="ORF">X474_21930</name>
</gene>
<organism evidence="1 2">
    <name type="scientific">Dethiosulfatarculus sandiegensis</name>
    <dbReference type="NCBI Taxonomy" id="1429043"/>
    <lineage>
        <taxon>Bacteria</taxon>
        <taxon>Pseudomonadati</taxon>
        <taxon>Thermodesulfobacteriota</taxon>
        <taxon>Desulfarculia</taxon>
        <taxon>Desulfarculales</taxon>
        <taxon>Desulfarculaceae</taxon>
        <taxon>Dethiosulfatarculus</taxon>
    </lineage>
</organism>
<dbReference type="AlphaFoldDB" id="A0A0D2GAK4"/>
<sequence>MTNTPTPTGQSAIARACLRMLDAKKLEPLTGQVQVDVISLNGKGCVLALKTPFIDGSHVLMDIYNINPKTAQVSFEAPEPDPKHEPVFLAAIESYQRLETKDGPIFHLTLSWEDGAIHGSARHRYLKRLIPKVKRFAKLEEKK</sequence>
<dbReference type="Proteomes" id="UP000032233">
    <property type="component" value="Unassembled WGS sequence"/>
</dbReference>
<protein>
    <submittedName>
        <fullName evidence="1">Uncharacterized protein</fullName>
    </submittedName>
</protein>
<evidence type="ECO:0000313" key="2">
    <source>
        <dbReference type="Proteomes" id="UP000032233"/>
    </source>
</evidence>
<reference evidence="1 2" key="1">
    <citation type="submission" date="2013-11" db="EMBL/GenBank/DDBJ databases">
        <title>Metagenomic analysis of a methanogenic consortium involved in long chain n-alkane degradation.</title>
        <authorList>
            <person name="Davidova I.A."/>
            <person name="Callaghan A.V."/>
            <person name="Wawrik B."/>
            <person name="Pruitt S."/>
            <person name="Marks C."/>
            <person name="Duncan K.E."/>
            <person name="Suflita J.M."/>
        </authorList>
    </citation>
    <scope>NUCLEOTIDE SEQUENCE [LARGE SCALE GENOMIC DNA]</scope>
    <source>
        <strain evidence="1 2">SPR</strain>
    </source>
</reference>
<evidence type="ECO:0000313" key="1">
    <source>
        <dbReference type="EMBL" id="KIX11907.1"/>
    </source>
</evidence>
<dbReference type="InParanoid" id="A0A0D2GAK4"/>
<dbReference type="OrthoDB" id="9910592at2"/>
<keyword evidence="2" id="KW-1185">Reference proteome</keyword>
<accession>A0A0D2GAK4</accession>
<comment type="caution">
    <text evidence="1">The sequence shown here is derived from an EMBL/GenBank/DDBJ whole genome shotgun (WGS) entry which is preliminary data.</text>
</comment>
<dbReference type="RefSeq" id="WP_044351368.1">
    <property type="nucleotide sequence ID" value="NZ_AZAC01000038.1"/>
</dbReference>
<dbReference type="EMBL" id="AZAC01000038">
    <property type="protein sequence ID" value="KIX11907.1"/>
    <property type="molecule type" value="Genomic_DNA"/>
</dbReference>